<comment type="subcellular location">
    <subcellularLocation>
        <location evidence="1">Cell outer membrane</location>
        <topology evidence="1">Multi-pass membrane protein</topology>
    </subcellularLocation>
</comment>
<dbReference type="NCBIfam" id="TIGR04057">
    <property type="entry name" value="SusC_RagA_signa"/>
    <property type="match status" value="1"/>
</dbReference>
<keyword evidence="1" id="KW-1134">Transmembrane beta strand</keyword>
<dbReference type="InterPro" id="IPR023997">
    <property type="entry name" value="TonB-dep_OMP_SusC/RagA_CS"/>
</dbReference>
<evidence type="ECO:0000313" key="6">
    <source>
        <dbReference type="Proteomes" id="UP000249754"/>
    </source>
</evidence>
<keyword evidence="1" id="KW-0813">Transport</keyword>
<dbReference type="InterPro" id="IPR000531">
    <property type="entry name" value="Beta-barrel_TonB"/>
</dbReference>
<sequence>MYTIYTIFFRRLSACIAKFLPVKLPGIPGLDQAFKRQLIMSVKLTTVLMITFLLQAAASSNAQNLSLTRKNVAIKYIFREIRKQTGYNVLWEQDKLQANKTIDASFKHASIDEVMKTCLAGQQLTYAVEANNIVIKPLSISLINKVISLFKDIEVRGRIIDEKGLPLPSVSIQIKGTKTWYKTDENGNFQFKVPHAEAILIFTYLGYKSQEMPVSQSGSMNITLLPVQADLTEVVVVGYGKQKKANLTGAVDAITSKQLENRPIANLGQGLQGLIPNLNISIANGKAGTAPEFNIRGYTSLNGGSPLILVDNVPFSASELLMLNSSDVESISVLKDAASAAIYGSRAAFGVVLITTKSAKSGKLNVSVNSYTGIRTIGKLPEVVTDPYTVLQMKNEAAFPLYNPAYNAKLVEAARLRSLDPSLPNVMLDPSDPTKWFYIGNTDWLREGYNKTAATYNAAVTVSQKADKLSYYLSANYFSQNGIARDAKEKNNLYNMRGKVDINVTKWLNIANNTLFSAGTYQAPTILDDQTYFQAINRSNITDIPKNPDGSWTSAGAGSLGAVKEGGRKNITNHTVQTTFSFDASLIKDVWSLKGDATFRRVDTLVRAYDIPVAHKTGPDLAPPLNSTSSASNRNINIKYDVVNLYTEAHKKLGNHFISGLLGYNQEHYINTNFYASRKSLISTAIPSVNLATGDQTITERIGEWAVQGIFYRLNYNFKEKYLLEFNGRYDGSSRFAPGQRWAFVPSASAGWLISEESFFKPVKEAIGMNQFKFRGSYGVLGNQASVNEYDYLALMDSKKNGQILDGKQPNYVNPPLAISSNFTWEKVSTINVGADLTFFKNKLELNLDKYTRYTKNMLVPGKLLPGVFGTASPTANSADLKTKGWEIKLSWRDEVQVGGSPLSYNATFALSDSRAYITRFDNPTKSFGKKSDGKNNYYEGMEIGEIWGLETEGFFQNAEELKNHANQTAVGTDDQRYQYFVGDIKFKDRNSDGKVDFGDKTVNNPGDLYKIGNSQIRLPYSVDLSAAWKGFDVRVFIQGVAKRDWYAEGSNIYFWGIYAQPWTNVTTQNMDHWSPETPNAYFPRVKAYSAEDTGEELGIPNTRYLQNAAYLRVKNITIGYTLPKSILKKLKLDNVHFYVSGENLFEYSKLKVKLDPEGLQGNIYPFQRTYSFGMNLNF</sequence>
<dbReference type="NCBIfam" id="TIGR04056">
    <property type="entry name" value="OMP_RagA_SusC"/>
    <property type="match status" value="1"/>
</dbReference>
<dbReference type="Gene3D" id="2.170.130.10">
    <property type="entry name" value="TonB-dependent receptor, plug domain"/>
    <property type="match status" value="1"/>
</dbReference>
<dbReference type="Gene3D" id="2.60.40.1120">
    <property type="entry name" value="Carboxypeptidase-like, regulatory domain"/>
    <property type="match status" value="1"/>
</dbReference>
<dbReference type="Pfam" id="PF13715">
    <property type="entry name" value="CarbopepD_reg_2"/>
    <property type="match status" value="1"/>
</dbReference>
<evidence type="ECO:0000256" key="1">
    <source>
        <dbReference type="PROSITE-ProRule" id="PRU01360"/>
    </source>
</evidence>
<evidence type="ECO:0000259" key="4">
    <source>
        <dbReference type="Pfam" id="PF07715"/>
    </source>
</evidence>
<evidence type="ECO:0000313" key="5">
    <source>
        <dbReference type="EMBL" id="RAJ31902.1"/>
    </source>
</evidence>
<dbReference type="Proteomes" id="UP000249754">
    <property type="component" value="Unassembled WGS sequence"/>
</dbReference>
<keyword evidence="1" id="KW-0998">Cell outer membrane</keyword>
<reference evidence="5 6" key="1">
    <citation type="submission" date="2018-06" db="EMBL/GenBank/DDBJ databases">
        <title>Genomic Encyclopedia of Archaeal and Bacterial Type Strains, Phase II (KMG-II): from individual species to whole genera.</title>
        <authorList>
            <person name="Goeker M."/>
        </authorList>
    </citation>
    <scope>NUCLEOTIDE SEQUENCE [LARGE SCALE GENOMIC DNA]</scope>
    <source>
        <strain evidence="5 6">DSM 14825</strain>
    </source>
</reference>
<dbReference type="InterPro" id="IPR023996">
    <property type="entry name" value="TonB-dep_OMP_SusC/RagA"/>
</dbReference>
<dbReference type="InterPro" id="IPR008969">
    <property type="entry name" value="CarboxyPept-like_regulatory"/>
</dbReference>
<comment type="caution">
    <text evidence="5">The sequence shown here is derived from an EMBL/GenBank/DDBJ whole genome shotgun (WGS) entry which is preliminary data.</text>
</comment>
<feature type="domain" description="TonB-dependent receptor plug" evidence="4">
    <location>
        <begin position="244"/>
        <end position="351"/>
    </location>
</feature>
<dbReference type="AlphaFoldDB" id="A0A327STQ4"/>
<dbReference type="GO" id="GO:0009279">
    <property type="term" value="C:cell outer membrane"/>
    <property type="evidence" value="ECO:0007669"/>
    <property type="project" value="UniProtKB-SubCell"/>
</dbReference>
<dbReference type="SUPFAM" id="SSF49464">
    <property type="entry name" value="Carboxypeptidase regulatory domain-like"/>
    <property type="match status" value="1"/>
</dbReference>
<evidence type="ECO:0000259" key="3">
    <source>
        <dbReference type="Pfam" id="PF00593"/>
    </source>
</evidence>
<dbReference type="EMBL" id="QLLR01000007">
    <property type="protein sequence ID" value="RAJ31902.1"/>
    <property type="molecule type" value="Genomic_DNA"/>
</dbReference>
<proteinExistence type="inferred from homology"/>
<gene>
    <name evidence="5" type="ORF">LY11_02061</name>
</gene>
<dbReference type="SUPFAM" id="SSF56935">
    <property type="entry name" value="Porins"/>
    <property type="match status" value="1"/>
</dbReference>
<feature type="domain" description="TonB-dependent receptor-like beta-barrel" evidence="3">
    <location>
        <begin position="529"/>
        <end position="1029"/>
    </location>
</feature>
<keyword evidence="1 2" id="KW-0472">Membrane</keyword>
<comment type="similarity">
    <text evidence="1 2">Belongs to the TonB-dependent receptor family.</text>
</comment>
<name>A0A327STQ4_9SPHI</name>
<dbReference type="InterPro" id="IPR037066">
    <property type="entry name" value="Plug_dom_sf"/>
</dbReference>
<accession>A0A327STQ4</accession>
<dbReference type="Pfam" id="PF07715">
    <property type="entry name" value="Plug"/>
    <property type="match status" value="1"/>
</dbReference>
<protein>
    <submittedName>
        <fullName evidence="5">TonB-linked SusC/RagA family outer membrane protein</fullName>
    </submittedName>
</protein>
<dbReference type="Pfam" id="PF00593">
    <property type="entry name" value="TonB_dep_Rec_b-barrel"/>
    <property type="match status" value="1"/>
</dbReference>
<dbReference type="InterPro" id="IPR039426">
    <property type="entry name" value="TonB-dep_rcpt-like"/>
</dbReference>
<evidence type="ECO:0000256" key="2">
    <source>
        <dbReference type="RuleBase" id="RU003357"/>
    </source>
</evidence>
<keyword evidence="2" id="KW-0798">TonB box</keyword>
<dbReference type="PROSITE" id="PS52016">
    <property type="entry name" value="TONB_DEPENDENT_REC_3"/>
    <property type="match status" value="1"/>
</dbReference>
<dbReference type="InterPro" id="IPR012910">
    <property type="entry name" value="Plug_dom"/>
</dbReference>
<organism evidence="5 6">
    <name type="scientific">Pedobacter cryoconitis</name>
    <dbReference type="NCBI Taxonomy" id="188932"/>
    <lineage>
        <taxon>Bacteria</taxon>
        <taxon>Pseudomonadati</taxon>
        <taxon>Bacteroidota</taxon>
        <taxon>Sphingobacteriia</taxon>
        <taxon>Sphingobacteriales</taxon>
        <taxon>Sphingobacteriaceae</taxon>
        <taxon>Pedobacter</taxon>
    </lineage>
</organism>
<keyword evidence="1" id="KW-0812">Transmembrane</keyword>